<keyword evidence="1" id="KW-0812">Transmembrane</keyword>
<evidence type="ECO:0000256" key="1">
    <source>
        <dbReference type="SAM" id="Phobius"/>
    </source>
</evidence>
<dbReference type="EMBL" id="FOHE01000042">
    <property type="protein sequence ID" value="SET85563.1"/>
    <property type="molecule type" value="Genomic_DNA"/>
</dbReference>
<dbReference type="OrthoDB" id="9840070at2"/>
<protein>
    <submittedName>
        <fullName evidence="2">Uncharacterized protein</fullName>
    </submittedName>
</protein>
<evidence type="ECO:0000313" key="2">
    <source>
        <dbReference type="EMBL" id="SET85563.1"/>
    </source>
</evidence>
<name>A0A1I0HQW7_9BACI</name>
<keyword evidence="3" id="KW-1185">Reference proteome</keyword>
<dbReference type="RefSeq" id="WP_090873171.1">
    <property type="nucleotide sequence ID" value="NZ_FOHE01000042.1"/>
</dbReference>
<keyword evidence="1" id="KW-0472">Membrane</keyword>
<organism evidence="2 3">
    <name type="scientific">Oceanobacillus limi</name>
    <dbReference type="NCBI Taxonomy" id="930131"/>
    <lineage>
        <taxon>Bacteria</taxon>
        <taxon>Bacillati</taxon>
        <taxon>Bacillota</taxon>
        <taxon>Bacilli</taxon>
        <taxon>Bacillales</taxon>
        <taxon>Bacillaceae</taxon>
        <taxon>Oceanobacillus</taxon>
    </lineage>
</organism>
<keyword evidence="1" id="KW-1133">Transmembrane helix</keyword>
<gene>
    <name evidence="2" type="ORF">SAMN05216389_1425</name>
</gene>
<dbReference type="Proteomes" id="UP000198618">
    <property type="component" value="Unassembled WGS sequence"/>
</dbReference>
<dbReference type="AlphaFoldDB" id="A0A1I0HQW7"/>
<feature type="transmembrane region" description="Helical" evidence="1">
    <location>
        <begin position="6"/>
        <end position="26"/>
    </location>
</feature>
<sequence length="213" mass="24472">MEINDYINIGINLLLMMITLGAVIYAKKSLLANDAPRILVTNYQEKISRNDDDHFEARVRVKNFGNGVAVKTFLLFITDDRGVKHYFLSKPIVSLESKCEAEAEIILSKDDISHEMINSISDKKKPAGAFLISQDFFNNLYYSFISLAQDDSHLKDFSVPIRQVSKFHPIYRFIRGFIKKANKQKNTYTHRIGRKNSKMLKELEQMMGGNTNI</sequence>
<proteinExistence type="predicted"/>
<accession>A0A1I0HQW7</accession>
<evidence type="ECO:0000313" key="3">
    <source>
        <dbReference type="Proteomes" id="UP000198618"/>
    </source>
</evidence>
<dbReference type="STRING" id="930131.SAMN05216389_1425"/>
<reference evidence="2 3" key="1">
    <citation type="submission" date="2016-10" db="EMBL/GenBank/DDBJ databases">
        <authorList>
            <person name="de Groot N.N."/>
        </authorList>
    </citation>
    <scope>NUCLEOTIDE SEQUENCE [LARGE SCALE GENOMIC DNA]</scope>
    <source>
        <strain evidence="2 3">IBRC-M 10780</strain>
    </source>
</reference>